<dbReference type="InterPro" id="IPR000182">
    <property type="entry name" value="GNAT_dom"/>
</dbReference>
<dbReference type="PROSITE" id="PS51186">
    <property type="entry name" value="GNAT"/>
    <property type="match status" value="1"/>
</dbReference>
<dbReference type="GO" id="GO:0016747">
    <property type="term" value="F:acyltransferase activity, transferring groups other than amino-acyl groups"/>
    <property type="evidence" value="ECO:0007669"/>
    <property type="project" value="InterPro"/>
</dbReference>
<accession>A0A433SWE8</accession>
<evidence type="ECO:0000313" key="3">
    <source>
        <dbReference type="Proteomes" id="UP000271974"/>
    </source>
</evidence>
<dbReference type="CDD" id="cd04301">
    <property type="entry name" value="NAT_SF"/>
    <property type="match status" value="1"/>
</dbReference>
<dbReference type="Proteomes" id="UP000271974">
    <property type="component" value="Unassembled WGS sequence"/>
</dbReference>
<organism evidence="2 3">
    <name type="scientific">Elysia chlorotica</name>
    <name type="common">Eastern emerald elysia</name>
    <name type="synonym">Sea slug</name>
    <dbReference type="NCBI Taxonomy" id="188477"/>
    <lineage>
        <taxon>Eukaryota</taxon>
        <taxon>Metazoa</taxon>
        <taxon>Spiralia</taxon>
        <taxon>Lophotrochozoa</taxon>
        <taxon>Mollusca</taxon>
        <taxon>Gastropoda</taxon>
        <taxon>Heterobranchia</taxon>
        <taxon>Euthyneura</taxon>
        <taxon>Panpulmonata</taxon>
        <taxon>Sacoglossa</taxon>
        <taxon>Placobranchoidea</taxon>
        <taxon>Plakobranchidae</taxon>
        <taxon>Elysia</taxon>
    </lineage>
</organism>
<dbReference type="OrthoDB" id="6105923at2759"/>
<comment type="caution">
    <text evidence="2">The sequence shown here is derived from an EMBL/GenBank/DDBJ whole genome shotgun (WGS) entry which is preliminary data.</text>
</comment>
<proteinExistence type="predicted"/>
<dbReference type="PANTHER" id="PTHR47403">
    <property type="entry name" value="LOC100145250 PROTEIN"/>
    <property type="match status" value="1"/>
</dbReference>
<dbReference type="PANTHER" id="PTHR47403:SF6">
    <property type="entry name" value="N-ACETYLTRANSFERASE DOMAIN-CONTAINING PROTEIN"/>
    <property type="match status" value="1"/>
</dbReference>
<evidence type="ECO:0000313" key="2">
    <source>
        <dbReference type="EMBL" id="RUS73623.1"/>
    </source>
</evidence>
<evidence type="ECO:0000259" key="1">
    <source>
        <dbReference type="PROSITE" id="PS51186"/>
    </source>
</evidence>
<dbReference type="Pfam" id="PF00583">
    <property type="entry name" value="Acetyltransf_1"/>
    <property type="match status" value="1"/>
</dbReference>
<dbReference type="EMBL" id="RQTK01000916">
    <property type="protein sequence ID" value="RUS73623.1"/>
    <property type="molecule type" value="Genomic_DNA"/>
</dbReference>
<feature type="domain" description="N-acetyltransferase" evidence="1">
    <location>
        <begin position="3"/>
        <end position="142"/>
    </location>
</feature>
<dbReference type="SUPFAM" id="SSF55729">
    <property type="entry name" value="Acyl-CoA N-acyltransferases (Nat)"/>
    <property type="match status" value="1"/>
</dbReference>
<dbReference type="InterPro" id="IPR016181">
    <property type="entry name" value="Acyl_CoA_acyltransferase"/>
</dbReference>
<sequence>MGLEIREATMSDHSAVIDLIDKNGMHDYLPALYPHLVSDPDNFPFVATLHGRVAGYMMASVLDGGLTTLYRSARVGSSFRGMGIQKALLKHLKQFSSEQQPSHMYDTLSSTDRHVENCSHLRAVGYRPVYTREGLQMVYQIPTSPPERAGEDNSGRQIQVRELTRSDLQRMFQANSFCRELFPQGRLFNWYVGYRLMEENIRHLVRPWGGVFASFQDSRTSTFSSSGTTIGISTSSSVTCERDPGNSLDFYFPYNVAMVTFYNCHRSTYGAFYSLDTYAMPGLSRDHFQAHLRHNLKTLRRRFPGQRAALALTFDTTVSKECVTSCLSELGISELLPHQEKRQILYEKPA</sequence>
<keyword evidence="3" id="KW-1185">Reference proteome</keyword>
<dbReference type="Gene3D" id="3.40.630.30">
    <property type="match status" value="1"/>
</dbReference>
<dbReference type="AlphaFoldDB" id="A0A433SWE8"/>
<name>A0A433SWE8_ELYCH</name>
<reference evidence="2 3" key="1">
    <citation type="submission" date="2019-01" db="EMBL/GenBank/DDBJ databases">
        <title>A draft genome assembly of the solar-powered sea slug Elysia chlorotica.</title>
        <authorList>
            <person name="Cai H."/>
            <person name="Li Q."/>
            <person name="Fang X."/>
            <person name="Li J."/>
            <person name="Curtis N.E."/>
            <person name="Altenburger A."/>
            <person name="Shibata T."/>
            <person name="Feng M."/>
            <person name="Maeda T."/>
            <person name="Schwartz J.A."/>
            <person name="Shigenobu S."/>
            <person name="Lundholm N."/>
            <person name="Nishiyama T."/>
            <person name="Yang H."/>
            <person name="Hasebe M."/>
            <person name="Li S."/>
            <person name="Pierce S.K."/>
            <person name="Wang J."/>
        </authorList>
    </citation>
    <scope>NUCLEOTIDE SEQUENCE [LARGE SCALE GENOMIC DNA]</scope>
    <source>
        <strain evidence="2">EC2010</strain>
        <tissue evidence="2">Whole organism of an adult</tissue>
    </source>
</reference>
<gene>
    <name evidence="2" type="ORF">EGW08_018612</name>
</gene>
<protein>
    <recommendedName>
        <fullName evidence="1">N-acetyltransferase domain-containing protein</fullName>
    </recommendedName>
</protein>